<organism evidence="2 3">
    <name type="scientific">Microcystis aeruginosa Ma_QC_C_20070703_M131</name>
    <dbReference type="NCBI Taxonomy" id="2486263"/>
    <lineage>
        <taxon>Bacteria</taxon>
        <taxon>Bacillati</taxon>
        <taxon>Cyanobacteriota</taxon>
        <taxon>Cyanophyceae</taxon>
        <taxon>Oscillatoriophycideae</taxon>
        <taxon>Chroococcales</taxon>
        <taxon>Microcystaceae</taxon>
        <taxon>Microcystis</taxon>
    </lineage>
</organism>
<evidence type="ECO:0000256" key="1">
    <source>
        <dbReference type="SAM" id="MobiDB-lite"/>
    </source>
</evidence>
<reference evidence="2 3" key="1">
    <citation type="submission" date="2019-01" db="EMBL/GenBank/DDBJ databases">
        <title>Coherence of Microcystis species and biogeography revealed through population genomics.</title>
        <authorList>
            <person name="Perez-Carrascal O.M."/>
            <person name="Terrat Y."/>
            <person name="Giani A."/>
            <person name="Fortin N."/>
            <person name="Tromas N."/>
            <person name="Shapiro B.J."/>
        </authorList>
    </citation>
    <scope>NUCLEOTIDE SEQUENCE [LARGE SCALE GENOMIC DNA]</scope>
    <source>
        <strain evidence="2">Ma_QC_C_20070703_M131</strain>
    </source>
</reference>
<protein>
    <submittedName>
        <fullName evidence="2">Uncharacterized protein</fullName>
    </submittedName>
</protein>
<evidence type="ECO:0000313" key="3">
    <source>
        <dbReference type="Proteomes" id="UP000316443"/>
    </source>
</evidence>
<accession>A0A551X667</accession>
<proteinExistence type="predicted"/>
<comment type="caution">
    <text evidence="2">The sequence shown here is derived from an EMBL/GenBank/DDBJ whole genome shotgun (WGS) entry which is preliminary data.</text>
</comment>
<evidence type="ECO:0000313" key="2">
    <source>
        <dbReference type="EMBL" id="TRT44228.1"/>
    </source>
</evidence>
<name>A0A551X667_MICAE</name>
<dbReference type="EMBL" id="SFCA01000221">
    <property type="protein sequence ID" value="TRT44228.1"/>
    <property type="molecule type" value="Genomic_DNA"/>
</dbReference>
<dbReference type="Proteomes" id="UP000316443">
    <property type="component" value="Unassembled WGS sequence"/>
</dbReference>
<gene>
    <name evidence="2" type="ORF">EWV85_20665</name>
</gene>
<sequence length="185" mass="21009">MSPCQQKLEQQESDKPKTGKEALDIVKAQKEGKDVTQKLETSAEKPKIGKEALDTVKQERNLESARIGQKAHAEYFSELKQNPEMGGGWRIEAIDQTMGGKNRPDVVYINDEQKRIVVEYLYTGNKKDVQTASGYESRSHNQKGWDYSQEPKIQEKIKEGYTFEYVVAPWNPGSSGIVMQIINLK</sequence>
<feature type="compositionally biased region" description="Basic and acidic residues" evidence="1">
    <location>
        <begin position="9"/>
        <end position="54"/>
    </location>
</feature>
<feature type="region of interest" description="Disordered" evidence="1">
    <location>
        <begin position="1"/>
        <end position="54"/>
    </location>
</feature>
<dbReference type="AlphaFoldDB" id="A0A551X667"/>